<keyword evidence="4" id="KW-1185">Reference proteome</keyword>
<keyword evidence="1" id="KW-0456">Lyase</keyword>
<dbReference type="InterPro" id="IPR006680">
    <property type="entry name" value="Amidohydro-rel"/>
</dbReference>
<dbReference type="EMBL" id="JAUTXY010000002">
    <property type="protein sequence ID" value="MEE2057380.1"/>
    <property type="molecule type" value="Genomic_DNA"/>
</dbReference>
<dbReference type="InterPro" id="IPR032465">
    <property type="entry name" value="ACMSD"/>
</dbReference>
<gene>
    <name evidence="3" type="ORF">Q7514_07540</name>
</gene>
<proteinExistence type="predicted"/>
<sequence>MNVDDMILVSIDDHVVEPPEMFDAHLPAKWAEYAPRIVTDDHGVDRWLYRGRQVGVTGLNAVVSWPPEEWDHDPAGYAEMRPGVYDIHARVKDMNVNGILASMCFPTFTGFSAGHLSHFRDDITVRVIQAYNDWHIDEWAATYPGRFIPLAILPLWDPELAVAEIERVVAKGCHSVTMAEQPHVAGLPSYHDIEFWSPVFQALSDNDVVMNLHIGQGFGALSLAEDAPIDNLMVLAPSISMIAIQDLLWGPALRKFPKLKVALSEGGVGWIPFFLDRSDRHYTNQRWLRRDFGRKMPSDVFREHVIACYVTDKTSLKLRHEIGIDNIAWECDYPHADSLWPDAPEFVLRELESAGADDSDIDKITWQNACRFLNWDPFAVVPEADATVGALRARAQDVDTSIRSRKEWAALYEREPRRRPSTAAGASPQA</sequence>
<dbReference type="SUPFAM" id="SSF51556">
    <property type="entry name" value="Metallo-dependent hydrolases"/>
    <property type="match status" value="1"/>
</dbReference>
<dbReference type="InterPro" id="IPR032466">
    <property type="entry name" value="Metal_Hydrolase"/>
</dbReference>
<dbReference type="Pfam" id="PF04909">
    <property type="entry name" value="Amidohydro_2"/>
    <property type="match status" value="1"/>
</dbReference>
<dbReference type="Gene3D" id="3.20.20.140">
    <property type="entry name" value="Metal-dependent hydrolases"/>
    <property type="match status" value="1"/>
</dbReference>
<name>A0ABU7L760_9NOCA</name>
<evidence type="ECO:0000313" key="3">
    <source>
        <dbReference type="EMBL" id="MEE2057380.1"/>
    </source>
</evidence>
<protein>
    <submittedName>
        <fullName evidence="3">Amidohydrolase family protein</fullName>
    </submittedName>
</protein>
<evidence type="ECO:0000313" key="4">
    <source>
        <dbReference type="Proteomes" id="UP001336020"/>
    </source>
</evidence>
<organism evidence="3 4">
    <name type="scientific">Rhodococcus artemisiae</name>
    <dbReference type="NCBI Taxonomy" id="714159"/>
    <lineage>
        <taxon>Bacteria</taxon>
        <taxon>Bacillati</taxon>
        <taxon>Actinomycetota</taxon>
        <taxon>Actinomycetes</taxon>
        <taxon>Mycobacteriales</taxon>
        <taxon>Nocardiaceae</taxon>
        <taxon>Rhodococcus</taxon>
    </lineage>
</organism>
<dbReference type="RefSeq" id="WP_330132625.1">
    <property type="nucleotide sequence ID" value="NZ_JAUTXY010000002.1"/>
</dbReference>
<dbReference type="Proteomes" id="UP001336020">
    <property type="component" value="Unassembled WGS sequence"/>
</dbReference>
<evidence type="ECO:0000259" key="2">
    <source>
        <dbReference type="Pfam" id="PF04909"/>
    </source>
</evidence>
<feature type="domain" description="Amidohydrolase-related" evidence="2">
    <location>
        <begin position="79"/>
        <end position="374"/>
    </location>
</feature>
<comment type="caution">
    <text evidence="3">The sequence shown here is derived from an EMBL/GenBank/DDBJ whole genome shotgun (WGS) entry which is preliminary data.</text>
</comment>
<dbReference type="PANTHER" id="PTHR21240:SF28">
    <property type="entry name" value="ISO-OROTATE DECARBOXYLASE (EUROFUNG)"/>
    <property type="match status" value="1"/>
</dbReference>
<accession>A0ABU7L760</accession>
<dbReference type="PANTHER" id="PTHR21240">
    <property type="entry name" value="2-AMINO-3-CARBOXYLMUCONATE-6-SEMIALDEHYDE DECARBOXYLASE"/>
    <property type="match status" value="1"/>
</dbReference>
<reference evidence="3 4" key="1">
    <citation type="submission" date="2023-07" db="EMBL/GenBank/DDBJ databases">
        <authorList>
            <person name="Girao M."/>
            <person name="Carvalho M.F."/>
        </authorList>
    </citation>
    <scope>NUCLEOTIDE SEQUENCE [LARGE SCALE GENOMIC DNA]</scope>
    <source>
        <strain evidence="3 4">YIM65754</strain>
    </source>
</reference>
<evidence type="ECO:0000256" key="1">
    <source>
        <dbReference type="ARBA" id="ARBA00023239"/>
    </source>
</evidence>